<organism evidence="12 13">
    <name type="scientific">Thioalkalivibrio halophilus</name>
    <dbReference type="NCBI Taxonomy" id="252474"/>
    <lineage>
        <taxon>Bacteria</taxon>
        <taxon>Pseudomonadati</taxon>
        <taxon>Pseudomonadota</taxon>
        <taxon>Gammaproteobacteria</taxon>
        <taxon>Chromatiales</taxon>
        <taxon>Ectothiorhodospiraceae</taxon>
        <taxon>Thioalkalivibrio</taxon>
    </lineage>
</organism>
<dbReference type="Pfam" id="PF00034">
    <property type="entry name" value="Cytochrom_C"/>
    <property type="match status" value="2"/>
</dbReference>
<dbReference type="InterPro" id="IPR050597">
    <property type="entry name" value="Cytochrome_c_Oxidase_Subunit"/>
</dbReference>
<evidence type="ECO:0000256" key="2">
    <source>
        <dbReference type="ARBA" id="ARBA00022448"/>
    </source>
</evidence>
<evidence type="ECO:0000259" key="11">
    <source>
        <dbReference type="PROSITE" id="PS51007"/>
    </source>
</evidence>
<dbReference type="PROSITE" id="PS51007">
    <property type="entry name" value="CYTC"/>
    <property type="match status" value="2"/>
</dbReference>
<dbReference type="PANTHER" id="PTHR33751:SF9">
    <property type="entry name" value="CYTOCHROME C4"/>
    <property type="match status" value="1"/>
</dbReference>
<accession>A0A1V2ZUV8</accession>
<dbReference type="Gene3D" id="1.10.760.10">
    <property type="entry name" value="Cytochrome c-like domain"/>
    <property type="match status" value="2"/>
</dbReference>
<dbReference type="OrthoDB" id="9773456at2"/>
<dbReference type="EMBL" id="MUZR01000087">
    <property type="protein sequence ID" value="OOC08894.1"/>
    <property type="molecule type" value="Genomic_DNA"/>
</dbReference>
<evidence type="ECO:0000256" key="7">
    <source>
        <dbReference type="ARBA" id="ARBA00023004"/>
    </source>
</evidence>
<evidence type="ECO:0000256" key="9">
    <source>
        <dbReference type="PIRSR" id="PIRSR000005-2"/>
    </source>
</evidence>
<keyword evidence="5" id="KW-0574">Periplasm</keyword>
<evidence type="ECO:0000256" key="4">
    <source>
        <dbReference type="ARBA" id="ARBA00022723"/>
    </source>
</evidence>
<evidence type="ECO:0000256" key="5">
    <source>
        <dbReference type="ARBA" id="ARBA00022764"/>
    </source>
</evidence>
<evidence type="ECO:0000256" key="1">
    <source>
        <dbReference type="ARBA" id="ARBA00004418"/>
    </source>
</evidence>
<evidence type="ECO:0000256" key="8">
    <source>
        <dbReference type="PIRSR" id="PIRSR000005-1"/>
    </source>
</evidence>
<keyword evidence="13" id="KW-1185">Reference proteome</keyword>
<keyword evidence="2" id="KW-0813">Transport</keyword>
<protein>
    <submittedName>
        <fullName evidence="12">Cytochrome C</fullName>
    </submittedName>
</protein>
<keyword evidence="10" id="KW-0732">Signal</keyword>
<evidence type="ECO:0000256" key="3">
    <source>
        <dbReference type="ARBA" id="ARBA00022617"/>
    </source>
</evidence>
<feature type="binding site" description="axial binding residue" evidence="9">
    <location>
        <position position="54"/>
    </location>
    <ligand>
        <name>heme c</name>
        <dbReference type="ChEBI" id="CHEBI:61717"/>
        <label>1</label>
    </ligand>
    <ligandPart>
        <name>Fe</name>
        <dbReference type="ChEBI" id="CHEBI:18248"/>
    </ligandPart>
</feature>
<feature type="binding site" description="axial binding residue" evidence="9">
    <location>
        <position position="94"/>
    </location>
    <ligand>
        <name>heme c</name>
        <dbReference type="ChEBI" id="CHEBI:61717"/>
        <label>1</label>
    </ligand>
    <ligandPart>
        <name>Fe</name>
        <dbReference type="ChEBI" id="CHEBI:18248"/>
    </ligandPart>
</feature>
<feature type="binding site" description="covalent" evidence="8">
    <location>
        <position position="149"/>
    </location>
    <ligand>
        <name>heme c</name>
        <dbReference type="ChEBI" id="CHEBI:61717"/>
        <label>2</label>
    </ligand>
</feature>
<dbReference type="PANTHER" id="PTHR33751">
    <property type="entry name" value="CBB3-TYPE CYTOCHROME C OXIDASE SUBUNIT FIXP"/>
    <property type="match status" value="1"/>
</dbReference>
<evidence type="ECO:0000313" key="13">
    <source>
        <dbReference type="Proteomes" id="UP000189177"/>
    </source>
</evidence>
<dbReference type="SUPFAM" id="SSF46626">
    <property type="entry name" value="Cytochrome c"/>
    <property type="match status" value="2"/>
</dbReference>
<keyword evidence="4 9" id="KW-0479">Metal-binding</keyword>
<reference evidence="12 13" key="1">
    <citation type="submission" date="2017-02" db="EMBL/GenBank/DDBJ databases">
        <title>Genomic diversity within the haloalkaliphilic genus Thioalkalivibrio.</title>
        <authorList>
            <person name="Ahn A.-C."/>
            <person name="Meier-Kolthoff J."/>
            <person name="Overmars L."/>
            <person name="Richter M."/>
            <person name="Woyke T."/>
            <person name="Sorokin D.Y."/>
            <person name="Muyzer G."/>
        </authorList>
    </citation>
    <scope>NUCLEOTIDE SEQUENCE [LARGE SCALE GENOMIC DNA]</scope>
    <source>
        <strain evidence="12 13">HL17</strain>
    </source>
</reference>
<name>A0A1V2ZUV8_9GAMM</name>
<dbReference type="GO" id="GO:0042597">
    <property type="term" value="C:periplasmic space"/>
    <property type="evidence" value="ECO:0007669"/>
    <property type="project" value="UniProtKB-SubCell"/>
</dbReference>
<dbReference type="GO" id="GO:0020037">
    <property type="term" value="F:heme binding"/>
    <property type="evidence" value="ECO:0007669"/>
    <property type="project" value="InterPro"/>
</dbReference>
<feature type="binding site" description="covalent" evidence="8">
    <location>
        <position position="53"/>
    </location>
    <ligand>
        <name>heme c</name>
        <dbReference type="ChEBI" id="CHEBI:61717"/>
        <label>1</label>
    </ligand>
</feature>
<feature type="domain" description="Cytochrome c" evidence="11">
    <location>
        <begin position="30"/>
        <end position="117"/>
    </location>
</feature>
<dbReference type="PIRSF" id="PIRSF000005">
    <property type="entry name" value="Cytochrome_c4"/>
    <property type="match status" value="1"/>
</dbReference>
<feature type="binding site" description="covalent" evidence="8">
    <location>
        <position position="50"/>
    </location>
    <ligand>
        <name>heme c</name>
        <dbReference type="ChEBI" id="CHEBI:61717"/>
        <label>1</label>
    </ligand>
</feature>
<feature type="signal peptide" evidence="10">
    <location>
        <begin position="1"/>
        <end position="30"/>
    </location>
</feature>
<keyword evidence="7 9" id="KW-0408">Iron</keyword>
<comment type="PTM">
    <text evidence="8">Binds 2 heme c groups covalently per subunit.</text>
</comment>
<keyword evidence="3 8" id="KW-0349">Heme</keyword>
<evidence type="ECO:0000256" key="6">
    <source>
        <dbReference type="ARBA" id="ARBA00022982"/>
    </source>
</evidence>
<proteinExistence type="predicted"/>
<evidence type="ECO:0000256" key="10">
    <source>
        <dbReference type="SAM" id="SignalP"/>
    </source>
</evidence>
<dbReference type="InterPro" id="IPR036909">
    <property type="entry name" value="Cyt_c-like_dom_sf"/>
</dbReference>
<evidence type="ECO:0000313" key="12">
    <source>
        <dbReference type="EMBL" id="OOC08894.1"/>
    </source>
</evidence>
<comment type="caution">
    <text evidence="12">The sequence shown here is derived from an EMBL/GenBank/DDBJ whole genome shotgun (WGS) entry which is preliminary data.</text>
</comment>
<comment type="subcellular location">
    <subcellularLocation>
        <location evidence="1">Periplasm</location>
    </subcellularLocation>
</comment>
<keyword evidence="6" id="KW-0249">Electron transport</keyword>
<sequence>MTAPRTPNRRAPPLLILMASVWLAAGAATADQDAGARIAQEGNDRGATACIQCHGAQGQGQAQPPFPRLAGLPEQYLIEQMDAYQDGRRANATMAQIARNLDDDEIQAISRHYAEMEPAGGPYNVPEDLINRGRDIALEGLPDRNIQSCATCHGEQGRERNPILPPLAGHPPRYLMAQLQAYAEGARETSLAGLMQGIVSELAEEEKAALAAYYASLPASDQ</sequence>
<dbReference type="AlphaFoldDB" id="A0A1V2ZUV8"/>
<dbReference type="GO" id="GO:0009055">
    <property type="term" value="F:electron transfer activity"/>
    <property type="evidence" value="ECO:0007669"/>
    <property type="project" value="InterPro"/>
</dbReference>
<feature type="binding site" description="covalent" evidence="8">
    <location>
        <position position="152"/>
    </location>
    <ligand>
        <name>heme c</name>
        <dbReference type="ChEBI" id="CHEBI:61717"/>
        <label>2</label>
    </ligand>
</feature>
<feature type="chain" id="PRO_5013025168" evidence="10">
    <location>
        <begin position="31"/>
        <end position="222"/>
    </location>
</feature>
<dbReference type="STRING" id="252474.B1A74_13845"/>
<feature type="binding site" description="axial binding residue" evidence="9">
    <location>
        <position position="153"/>
    </location>
    <ligand>
        <name>heme c</name>
        <dbReference type="ChEBI" id="CHEBI:61717"/>
        <label>2</label>
    </ligand>
    <ligandPart>
        <name>Fe</name>
        <dbReference type="ChEBI" id="CHEBI:18248"/>
    </ligandPart>
</feature>
<gene>
    <name evidence="12" type="ORF">B1A74_13845</name>
</gene>
<feature type="binding site" description="axial binding residue" evidence="9">
    <location>
        <position position="195"/>
    </location>
    <ligand>
        <name>heme c</name>
        <dbReference type="ChEBI" id="CHEBI:61717"/>
        <label>2</label>
    </ligand>
    <ligandPart>
        <name>Fe</name>
        <dbReference type="ChEBI" id="CHEBI:18248"/>
    </ligandPart>
</feature>
<feature type="domain" description="Cytochrome c" evidence="11">
    <location>
        <begin position="128"/>
        <end position="218"/>
    </location>
</feature>
<dbReference type="GO" id="GO:0005506">
    <property type="term" value="F:iron ion binding"/>
    <property type="evidence" value="ECO:0007669"/>
    <property type="project" value="InterPro"/>
</dbReference>
<dbReference type="InterPro" id="IPR009056">
    <property type="entry name" value="Cyt_c-like_dom"/>
</dbReference>
<dbReference type="InterPro" id="IPR024167">
    <property type="entry name" value="Cytochrome_c4-like"/>
</dbReference>
<dbReference type="Proteomes" id="UP000189177">
    <property type="component" value="Unassembled WGS sequence"/>
</dbReference>